<keyword evidence="1" id="KW-1133">Transmembrane helix</keyword>
<evidence type="ECO:0000313" key="2">
    <source>
        <dbReference type="EMBL" id="KAL3502009.1"/>
    </source>
</evidence>
<feature type="transmembrane region" description="Helical" evidence="1">
    <location>
        <begin position="6"/>
        <end position="24"/>
    </location>
</feature>
<evidence type="ECO:0000313" key="3">
    <source>
        <dbReference type="Proteomes" id="UP001630127"/>
    </source>
</evidence>
<dbReference type="AlphaFoldDB" id="A0ABD2Y7W7"/>
<keyword evidence="3" id="KW-1185">Reference proteome</keyword>
<dbReference type="Proteomes" id="UP001630127">
    <property type="component" value="Unassembled WGS sequence"/>
</dbReference>
<keyword evidence="1" id="KW-0812">Transmembrane</keyword>
<proteinExistence type="predicted"/>
<gene>
    <name evidence="2" type="ORF">ACH5RR_036458</name>
</gene>
<keyword evidence="1" id="KW-0472">Membrane</keyword>
<organism evidence="2 3">
    <name type="scientific">Cinchona calisaya</name>
    <dbReference type="NCBI Taxonomy" id="153742"/>
    <lineage>
        <taxon>Eukaryota</taxon>
        <taxon>Viridiplantae</taxon>
        <taxon>Streptophyta</taxon>
        <taxon>Embryophyta</taxon>
        <taxon>Tracheophyta</taxon>
        <taxon>Spermatophyta</taxon>
        <taxon>Magnoliopsida</taxon>
        <taxon>eudicotyledons</taxon>
        <taxon>Gunneridae</taxon>
        <taxon>Pentapetalae</taxon>
        <taxon>asterids</taxon>
        <taxon>lamiids</taxon>
        <taxon>Gentianales</taxon>
        <taxon>Rubiaceae</taxon>
        <taxon>Cinchonoideae</taxon>
        <taxon>Cinchoneae</taxon>
        <taxon>Cinchona</taxon>
    </lineage>
</organism>
<name>A0ABD2Y7W7_9GENT</name>
<sequence length="81" mass="8742">MVKTSLRSILISVLSVIAIAISFPNMEATRVGRKLLEGGAAVIIVPCETDYDCLSSEEFLFDIVKDHCINQGTAVGLCELL</sequence>
<evidence type="ECO:0000256" key="1">
    <source>
        <dbReference type="SAM" id="Phobius"/>
    </source>
</evidence>
<accession>A0ABD2Y7W7</accession>
<dbReference type="EMBL" id="JBJUIK010000015">
    <property type="protein sequence ID" value="KAL3502009.1"/>
    <property type="molecule type" value="Genomic_DNA"/>
</dbReference>
<comment type="caution">
    <text evidence="2">The sequence shown here is derived from an EMBL/GenBank/DDBJ whole genome shotgun (WGS) entry which is preliminary data.</text>
</comment>
<reference evidence="2 3" key="1">
    <citation type="submission" date="2024-11" db="EMBL/GenBank/DDBJ databases">
        <title>A near-complete genome assembly of Cinchona calisaya.</title>
        <authorList>
            <person name="Lian D.C."/>
            <person name="Zhao X.W."/>
            <person name="Wei L."/>
        </authorList>
    </citation>
    <scope>NUCLEOTIDE SEQUENCE [LARGE SCALE GENOMIC DNA]</scope>
    <source>
        <tissue evidence="2">Nenye</tissue>
    </source>
</reference>
<protein>
    <submittedName>
        <fullName evidence="2">Uncharacterized protein</fullName>
    </submittedName>
</protein>